<protein>
    <submittedName>
        <fullName evidence="1">Uncharacterized protein</fullName>
    </submittedName>
</protein>
<evidence type="ECO:0000313" key="1">
    <source>
        <dbReference type="EMBL" id="MCI53109.1"/>
    </source>
</evidence>
<sequence length="35" mass="4214">MWWSRPTSDKTCVALVRVRYRYPVPVRDTAFSKKL</sequence>
<feature type="non-terminal residue" evidence="1">
    <location>
        <position position="35"/>
    </location>
</feature>
<keyword evidence="2" id="KW-1185">Reference proteome</keyword>
<accession>A0A392SWQ7</accession>
<comment type="caution">
    <text evidence="1">The sequence shown here is derived from an EMBL/GenBank/DDBJ whole genome shotgun (WGS) entry which is preliminary data.</text>
</comment>
<reference evidence="1 2" key="1">
    <citation type="journal article" date="2018" name="Front. Plant Sci.">
        <title>Red Clover (Trifolium pratense) and Zigzag Clover (T. medium) - A Picture of Genomic Similarities and Differences.</title>
        <authorList>
            <person name="Dluhosova J."/>
            <person name="Istvanek J."/>
            <person name="Nedelnik J."/>
            <person name="Repkova J."/>
        </authorList>
    </citation>
    <scope>NUCLEOTIDE SEQUENCE [LARGE SCALE GENOMIC DNA]</scope>
    <source>
        <strain evidence="2">cv. 10/8</strain>
        <tissue evidence="1">Leaf</tissue>
    </source>
</reference>
<organism evidence="1 2">
    <name type="scientific">Trifolium medium</name>
    <dbReference type="NCBI Taxonomy" id="97028"/>
    <lineage>
        <taxon>Eukaryota</taxon>
        <taxon>Viridiplantae</taxon>
        <taxon>Streptophyta</taxon>
        <taxon>Embryophyta</taxon>
        <taxon>Tracheophyta</taxon>
        <taxon>Spermatophyta</taxon>
        <taxon>Magnoliopsida</taxon>
        <taxon>eudicotyledons</taxon>
        <taxon>Gunneridae</taxon>
        <taxon>Pentapetalae</taxon>
        <taxon>rosids</taxon>
        <taxon>fabids</taxon>
        <taxon>Fabales</taxon>
        <taxon>Fabaceae</taxon>
        <taxon>Papilionoideae</taxon>
        <taxon>50 kb inversion clade</taxon>
        <taxon>NPAAA clade</taxon>
        <taxon>Hologalegina</taxon>
        <taxon>IRL clade</taxon>
        <taxon>Trifolieae</taxon>
        <taxon>Trifolium</taxon>
    </lineage>
</organism>
<evidence type="ECO:0000313" key="2">
    <source>
        <dbReference type="Proteomes" id="UP000265520"/>
    </source>
</evidence>
<proteinExistence type="predicted"/>
<dbReference type="AlphaFoldDB" id="A0A392SWQ7"/>
<dbReference type="EMBL" id="LXQA010457972">
    <property type="protein sequence ID" value="MCI53109.1"/>
    <property type="molecule type" value="Genomic_DNA"/>
</dbReference>
<dbReference type="Proteomes" id="UP000265520">
    <property type="component" value="Unassembled WGS sequence"/>
</dbReference>
<name>A0A392SWQ7_9FABA</name>